<dbReference type="EMBL" id="GBXM01071176">
    <property type="protein sequence ID" value="JAH37401.1"/>
    <property type="molecule type" value="Transcribed_RNA"/>
</dbReference>
<reference evidence="1" key="2">
    <citation type="journal article" date="2015" name="Fish Shellfish Immunol.">
        <title>Early steps in the European eel (Anguilla anguilla)-Vibrio vulnificus interaction in the gills: Role of the RtxA13 toxin.</title>
        <authorList>
            <person name="Callol A."/>
            <person name="Pajuelo D."/>
            <person name="Ebbesson L."/>
            <person name="Teles M."/>
            <person name="MacKenzie S."/>
            <person name="Amaro C."/>
        </authorList>
    </citation>
    <scope>NUCLEOTIDE SEQUENCE</scope>
</reference>
<proteinExistence type="predicted"/>
<dbReference type="AlphaFoldDB" id="A0A0E9S820"/>
<accession>A0A0E9S820</accession>
<reference evidence="1" key="1">
    <citation type="submission" date="2014-11" db="EMBL/GenBank/DDBJ databases">
        <authorList>
            <person name="Amaro Gonzalez C."/>
        </authorList>
    </citation>
    <scope>NUCLEOTIDE SEQUENCE</scope>
</reference>
<evidence type="ECO:0000313" key="1">
    <source>
        <dbReference type="EMBL" id="JAH37401.1"/>
    </source>
</evidence>
<organism evidence="1">
    <name type="scientific">Anguilla anguilla</name>
    <name type="common">European freshwater eel</name>
    <name type="synonym">Muraena anguilla</name>
    <dbReference type="NCBI Taxonomy" id="7936"/>
    <lineage>
        <taxon>Eukaryota</taxon>
        <taxon>Metazoa</taxon>
        <taxon>Chordata</taxon>
        <taxon>Craniata</taxon>
        <taxon>Vertebrata</taxon>
        <taxon>Euteleostomi</taxon>
        <taxon>Actinopterygii</taxon>
        <taxon>Neopterygii</taxon>
        <taxon>Teleostei</taxon>
        <taxon>Anguilliformes</taxon>
        <taxon>Anguillidae</taxon>
        <taxon>Anguilla</taxon>
    </lineage>
</organism>
<sequence length="46" mass="5336">MFLKVVLDRCDIYLYQGNISKIKYLGYLKCTGFQRGERGSDGMELI</sequence>
<name>A0A0E9S820_ANGAN</name>
<protein>
    <submittedName>
        <fullName evidence="1">Uncharacterized protein</fullName>
    </submittedName>
</protein>